<dbReference type="PANTHER" id="PTHR42705:SF2">
    <property type="entry name" value="BIFUNCTIONAL NON-HOMOLOGOUS END JOINING PROTEIN LIGD"/>
    <property type="match status" value="1"/>
</dbReference>
<keyword evidence="7" id="KW-0479">Metal-binding</keyword>
<evidence type="ECO:0000256" key="6">
    <source>
        <dbReference type="ARBA" id="ARBA00022722"/>
    </source>
</evidence>
<evidence type="ECO:0000256" key="14">
    <source>
        <dbReference type="ARBA" id="ARBA00023125"/>
    </source>
</evidence>
<keyword evidence="9" id="KW-0227">DNA damage</keyword>
<keyword evidence="10" id="KW-0378">Hydrolase</keyword>
<dbReference type="AlphaFoldDB" id="A0A8H9FZY7"/>
<comment type="cofactor">
    <cofactor evidence="1">
        <name>Mn(2+)</name>
        <dbReference type="ChEBI" id="CHEBI:29035"/>
    </cofactor>
</comment>
<sequence length="822" mass="95216">MSNLNLYNKKRDFSQTAEPKAEKEKNKPASYRFVVQRHDASRLHYDFRLEIDGALKSWAVPKGPSMNPKDKRLAVEVEDHPLSYGSFEGSIPKGNYGAGTVSIFDEGSYDPLETKSNKEFLENWKKGSIKFTLHGKVLKGDFALVRMHTEDGKNWLLIKHQDKYAKEKAYNIEDLVSTTIKKEGKDFKENSKKSLSEKSKKKPDQNQQRSVQPMLAKLSEKIPSSGEWLFEKKFDGFRTLFFFDGKTRKLLSRNGKPLKEKFPSVYQDLKVIDRPCILDGEVVIEDEKGLAQFQLLQSGEPIPKNLKIHYYVFDILQLDNNDLTAFQLSERKEILDLLLKKYSFNHVRPVESLDEGKKDLIEFAKKEKWEGVIAKLKNSTYAEASRNGNWLKIKIRNTQEAIICGYTKPERSRSYFGALVLGIKTPKGLKYIGNCGTGFSEKSLKQLHQLFKNYESNSKPFPNSITVAKEKEVTWLKPELVCDVYYSEWTKDEHLRHPVFKGLRDDKSAFETTKEELDNKVMEKEKELKFGKKTVKLTNLDKIYWPQEKITKGELLHYYETMSEYILPFLKDKPISMNRFPNGIEEKNFFQKDVDPEKIPSWLKTTEVYSESTEKNIDYLLCNDLPSLLYIVNLGSIEINPWLSTYKKPDKPEFAVLDLDPNGAKWRDLIDVALTAKEILDKGNIPAFIKTSGSTGLHIFMNMDAKYDYQVIRDFVQFIAELIQQIHPDTTSLVRDPKKRKNLIYLDYLQNKEGQTIVAPYSVRPKPQASVSTPIDWEEVTYDLSIDQFTIHNIYERVSEKKDPWIDIKKMKVDIKSALAKF</sequence>
<keyword evidence="25" id="KW-1185">Reference proteome</keyword>
<dbReference type="GO" id="GO:0003677">
    <property type="term" value="F:DNA binding"/>
    <property type="evidence" value="ECO:0007669"/>
    <property type="project" value="UniProtKB-KW"/>
</dbReference>
<dbReference type="Pfam" id="PF01068">
    <property type="entry name" value="DNA_ligase_A_M"/>
    <property type="match status" value="1"/>
</dbReference>
<reference evidence="24" key="2">
    <citation type="submission" date="2020-09" db="EMBL/GenBank/DDBJ databases">
        <authorList>
            <person name="Sun Q."/>
            <person name="Zhou Y."/>
        </authorList>
    </citation>
    <scope>NUCLEOTIDE SEQUENCE</scope>
    <source>
        <strain evidence="24">CGMCC 1.15966</strain>
    </source>
</reference>
<feature type="compositionally biased region" description="Basic and acidic residues" evidence="22">
    <location>
        <begin position="187"/>
        <end position="204"/>
    </location>
</feature>
<evidence type="ECO:0000256" key="9">
    <source>
        <dbReference type="ARBA" id="ARBA00022763"/>
    </source>
</evidence>
<feature type="domain" description="ATP-dependent DNA ligase family profile" evidence="23">
    <location>
        <begin position="304"/>
        <end position="394"/>
    </location>
</feature>
<dbReference type="InterPro" id="IPR012310">
    <property type="entry name" value="DNA_ligase_ATP-dep_cent"/>
</dbReference>
<dbReference type="NCBIfam" id="TIGR02776">
    <property type="entry name" value="NHEJ_ligase_prk"/>
    <property type="match status" value="1"/>
</dbReference>
<gene>
    <name evidence="24" type="ORF">GCM10011516_10580</name>
</gene>
<evidence type="ECO:0000256" key="5">
    <source>
        <dbReference type="ARBA" id="ARBA00022695"/>
    </source>
</evidence>
<feature type="region of interest" description="Disordered" evidence="22">
    <location>
        <begin position="187"/>
        <end position="211"/>
    </location>
</feature>
<reference evidence="24" key="1">
    <citation type="journal article" date="2014" name="Int. J. Syst. Evol. Microbiol.">
        <title>Complete genome sequence of Corynebacterium casei LMG S-19264T (=DSM 44701T), isolated from a smear-ripened cheese.</title>
        <authorList>
            <consortium name="US DOE Joint Genome Institute (JGI-PGF)"/>
            <person name="Walter F."/>
            <person name="Albersmeier A."/>
            <person name="Kalinowski J."/>
            <person name="Ruckert C."/>
        </authorList>
    </citation>
    <scope>NUCLEOTIDE SEQUENCE</scope>
    <source>
        <strain evidence="24">CGMCC 1.15966</strain>
    </source>
</reference>
<keyword evidence="21" id="KW-0175">Coiled coil</keyword>
<evidence type="ECO:0000256" key="11">
    <source>
        <dbReference type="ARBA" id="ARBA00022839"/>
    </source>
</evidence>
<dbReference type="SUPFAM" id="SSF50249">
    <property type="entry name" value="Nucleic acid-binding proteins"/>
    <property type="match status" value="1"/>
</dbReference>
<dbReference type="GO" id="GO:0003887">
    <property type="term" value="F:DNA-directed DNA polymerase activity"/>
    <property type="evidence" value="ECO:0007669"/>
    <property type="project" value="UniProtKB-KW"/>
</dbReference>
<feature type="coiled-coil region" evidence="21">
    <location>
        <begin position="507"/>
        <end position="534"/>
    </location>
</feature>
<dbReference type="EMBL" id="BMKM01000002">
    <property type="protein sequence ID" value="GGE14688.1"/>
    <property type="molecule type" value="Genomic_DNA"/>
</dbReference>
<dbReference type="NCBIfam" id="TIGR02777">
    <property type="entry name" value="LigD_PE_dom"/>
    <property type="match status" value="1"/>
</dbReference>
<dbReference type="Gene3D" id="3.90.920.10">
    <property type="entry name" value="DNA primase, PRIM domain"/>
    <property type="match status" value="1"/>
</dbReference>
<dbReference type="Pfam" id="PF13298">
    <property type="entry name" value="LigD_N"/>
    <property type="match status" value="1"/>
</dbReference>
<keyword evidence="13" id="KW-0239">DNA-directed DNA polymerase</keyword>
<accession>A0A8H9FZY7</accession>
<evidence type="ECO:0000256" key="12">
    <source>
        <dbReference type="ARBA" id="ARBA00022840"/>
    </source>
</evidence>
<dbReference type="GO" id="GO:0004527">
    <property type="term" value="F:exonuclease activity"/>
    <property type="evidence" value="ECO:0007669"/>
    <property type="project" value="UniProtKB-KW"/>
</dbReference>
<dbReference type="InterPro" id="IPR014145">
    <property type="entry name" value="LigD_pol_dom"/>
</dbReference>
<organism evidence="24 25">
    <name type="scientific">Sphingobacterium cellulitidis</name>
    <dbReference type="NCBI Taxonomy" id="1768011"/>
    <lineage>
        <taxon>Bacteria</taxon>
        <taxon>Pseudomonadati</taxon>
        <taxon>Bacteroidota</taxon>
        <taxon>Sphingobacteriia</taxon>
        <taxon>Sphingobacteriales</taxon>
        <taxon>Sphingobacteriaceae</taxon>
        <taxon>Sphingobacterium</taxon>
    </lineage>
</organism>
<evidence type="ECO:0000256" key="4">
    <source>
        <dbReference type="ARBA" id="ARBA00022679"/>
    </source>
</evidence>
<evidence type="ECO:0000256" key="19">
    <source>
        <dbReference type="ARBA" id="ARBA00029943"/>
    </source>
</evidence>
<dbReference type="Gene3D" id="3.30.470.30">
    <property type="entry name" value="DNA ligase/mRNA capping enzyme"/>
    <property type="match status" value="1"/>
</dbReference>
<evidence type="ECO:0000256" key="13">
    <source>
        <dbReference type="ARBA" id="ARBA00022932"/>
    </source>
</evidence>
<evidence type="ECO:0000256" key="21">
    <source>
        <dbReference type="SAM" id="Coils"/>
    </source>
</evidence>
<dbReference type="GO" id="GO:0006310">
    <property type="term" value="P:DNA recombination"/>
    <property type="evidence" value="ECO:0007669"/>
    <property type="project" value="UniProtKB-KW"/>
</dbReference>
<feature type="compositionally biased region" description="Basic and acidic residues" evidence="22">
    <location>
        <begin position="9"/>
        <end position="27"/>
    </location>
</feature>
<evidence type="ECO:0000313" key="24">
    <source>
        <dbReference type="EMBL" id="GGE14688.1"/>
    </source>
</evidence>
<evidence type="ECO:0000259" key="23">
    <source>
        <dbReference type="PROSITE" id="PS50160"/>
    </source>
</evidence>
<evidence type="ECO:0000256" key="8">
    <source>
        <dbReference type="ARBA" id="ARBA00022741"/>
    </source>
</evidence>
<dbReference type="Pfam" id="PF21686">
    <property type="entry name" value="LigD_Prim-Pol"/>
    <property type="match status" value="1"/>
</dbReference>
<dbReference type="NCBIfam" id="TIGR02778">
    <property type="entry name" value="ligD_pol"/>
    <property type="match status" value="1"/>
</dbReference>
<dbReference type="GO" id="GO:0005524">
    <property type="term" value="F:ATP binding"/>
    <property type="evidence" value="ECO:0007669"/>
    <property type="project" value="UniProtKB-KW"/>
</dbReference>
<comment type="catalytic activity">
    <reaction evidence="20">
        <text>ATP + (deoxyribonucleotide)n-3'-hydroxyl + 5'-phospho-(deoxyribonucleotide)m = (deoxyribonucleotide)n+m + AMP + diphosphate.</text>
        <dbReference type="EC" id="6.5.1.1"/>
    </reaction>
</comment>
<dbReference type="RefSeq" id="WP_182498805.1">
    <property type="nucleotide sequence ID" value="NZ_BMKM01000002.1"/>
</dbReference>
<proteinExistence type="predicted"/>
<dbReference type="InterPro" id="IPR014144">
    <property type="entry name" value="LigD_PE_domain"/>
</dbReference>
<dbReference type="PANTHER" id="PTHR42705">
    <property type="entry name" value="BIFUNCTIONAL NON-HOMOLOGOUS END JOINING PROTEIN LIGD"/>
    <property type="match status" value="1"/>
</dbReference>
<dbReference type="EC" id="6.5.1.1" evidence="2"/>
<evidence type="ECO:0000256" key="15">
    <source>
        <dbReference type="ARBA" id="ARBA00023172"/>
    </source>
</evidence>
<comment type="caution">
    <text evidence="24">The sequence shown here is derived from an EMBL/GenBank/DDBJ whole genome shotgun (WGS) entry which is preliminary data.</text>
</comment>
<dbReference type="GO" id="GO:0006281">
    <property type="term" value="P:DNA repair"/>
    <property type="evidence" value="ECO:0007669"/>
    <property type="project" value="UniProtKB-KW"/>
</dbReference>
<dbReference type="Proteomes" id="UP000614460">
    <property type="component" value="Unassembled WGS sequence"/>
</dbReference>
<keyword evidence="15" id="KW-0233">DNA recombination</keyword>
<keyword evidence="14" id="KW-0238">DNA-binding</keyword>
<evidence type="ECO:0000256" key="22">
    <source>
        <dbReference type="SAM" id="MobiDB-lite"/>
    </source>
</evidence>
<evidence type="ECO:0000256" key="7">
    <source>
        <dbReference type="ARBA" id="ARBA00022723"/>
    </source>
</evidence>
<keyword evidence="18" id="KW-0511">Multifunctional enzyme</keyword>
<dbReference type="Gene3D" id="2.40.50.140">
    <property type="entry name" value="Nucleic acid-binding proteins"/>
    <property type="match status" value="1"/>
</dbReference>
<keyword evidence="3 24" id="KW-0436">Ligase</keyword>
<evidence type="ECO:0000256" key="18">
    <source>
        <dbReference type="ARBA" id="ARBA00023268"/>
    </source>
</evidence>
<keyword evidence="11" id="KW-0269">Exonuclease</keyword>
<dbReference type="NCBIfam" id="TIGR02779">
    <property type="entry name" value="NHEJ_ligase_lig"/>
    <property type="match status" value="1"/>
</dbReference>
<keyword evidence="12" id="KW-0067">ATP-binding</keyword>
<evidence type="ECO:0000256" key="2">
    <source>
        <dbReference type="ARBA" id="ARBA00012727"/>
    </source>
</evidence>
<evidence type="ECO:0000313" key="25">
    <source>
        <dbReference type="Proteomes" id="UP000614460"/>
    </source>
</evidence>
<dbReference type="GO" id="GO:0046872">
    <property type="term" value="F:metal ion binding"/>
    <property type="evidence" value="ECO:0007669"/>
    <property type="project" value="UniProtKB-KW"/>
</dbReference>
<dbReference type="Gene3D" id="3.30.1490.70">
    <property type="match status" value="1"/>
</dbReference>
<dbReference type="GO" id="GO:0003910">
    <property type="term" value="F:DNA ligase (ATP) activity"/>
    <property type="evidence" value="ECO:0007669"/>
    <property type="project" value="UniProtKB-EC"/>
</dbReference>
<dbReference type="InterPro" id="IPR052171">
    <property type="entry name" value="NHEJ_LigD"/>
</dbReference>
<dbReference type="CDD" id="cd07971">
    <property type="entry name" value="OBF_DNA_ligase_LigD"/>
    <property type="match status" value="1"/>
</dbReference>
<dbReference type="InterPro" id="IPR012340">
    <property type="entry name" value="NA-bd_OB-fold"/>
</dbReference>
<evidence type="ECO:0000256" key="10">
    <source>
        <dbReference type="ARBA" id="ARBA00022801"/>
    </source>
</evidence>
<dbReference type="InterPro" id="IPR014143">
    <property type="entry name" value="NHEJ_ligase_prk"/>
</dbReference>
<keyword evidence="16" id="KW-0234">DNA repair</keyword>
<evidence type="ECO:0000256" key="1">
    <source>
        <dbReference type="ARBA" id="ARBA00001936"/>
    </source>
</evidence>
<evidence type="ECO:0000256" key="17">
    <source>
        <dbReference type="ARBA" id="ARBA00023211"/>
    </source>
</evidence>
<dbReference type="PROSITE" id="PS50160">
    <property type="entry name" value="DNA_LIGASE_A3"/>
    <property type="match status" value="1"/>
</dbReference>
<dbReference type="InterPro" id="IPR012309">
    <property type="entry name" value="DNA_ligase_ATP-dep_C"/>
</dbReference>
<dbReference type="Pfam" id="PF04679">
    <property type="entry name" value="DNA_ligase_A_C"/>
    <property type="match status" value="1"/>
</dbReference>
<keyword evidence="5" id="KW-0548">Nucleotidyltransferase</keyword>
<dbReference type="SUPFAM" id="SSF56091">
    <property type="entry name" value="DNA ligase/mRNA capping enzyme, catalytic domain"/>
    <property type="match status" value="1"/>
</dbReference>
<protein>
    <recommendedName>
        <fullName evidence="2">DNA ligase (ATP)</fullName>
        <ecNumber evidence="2">6.5.1.1</ecNumber>
    </recommendedName>
    <alternativeName>
        <fullName evidence="19">NHEJ DNA polymerase</fullName>
    </alternativeName>
</protein>
<evidence type="ECO:0000256" key="3">
    <source>
        <dbReference type="ARBA" id="ARBA00022598"/>
    </source>
</evidence>
<keyword evidence="4" id="KW-0808">Transferase</keyword>
<feature type="region of interest" description="Disordered" evidence="22">
    <location>
        <begin position="1"/>
        <end position="29"/>
    </location>
</feature>
<name>A0A8H9FZY7_9SPHI</name>
<evidence type="ECO:0000256" key="16">
    <source>
        <dbReference type="ARBA" id="ARBA00023204"/>
    </source>
</evidence>
<dbReference type="InterPro" id="IPR014146">
    <property type="entry name" value="LigD_ligase_dom"/>
</dbReference>
<keyword evidence="8" id="KW-0547">Nucleotide-binding</keyword>
<keyword evidence="6" id="KW-0540">Nuclease</keyword>
<keyword evidence="17" id="KW-0464">Manganese</keyword>
<dbReference type="CDD" id="cd07906">
    <property type="entry name" value="Adenylation_DNA_ligase_LigD_LigC"/>
    <property type="match status" value="1"/>
</dbReference>
<evidence type="ECO:0000256" key="20">
    <source>
        <dbReference type="ARBA" id="ARBA00034003"/>
    </source>
</evidence>